<name>A0A915WS58_9ARCH</name>
<accession>A0A915WS58</accession>
<dbReference type="InterPro" id="IPR002836">
    <property type="entry name" value="PDCD5-like"/>
</dbReference>
<evidence type="ECO:0000313" key="3">
    <source>
        <dbReference type="Proteomes" id="UP001055553"/>
    </source>
</evidence>
<dbReference type="AlphaFoldDB" id="A0A915WS58"/>
<dbReference type="KEGG" id="naer:MJ1_0403"/>
<keyword evidence="3" id="KW-1185">Reference proteome</keyword>
<dbReference type="GO" id="GO:0003677">
    <property type="term" value="F:DNA binding"/>
    <property type="evidence" value="ECO:0007669"/>
    <property type="project" value="InterPro"/>
</dbReference>
<comment type="similarity">
    <text evidence="1">Belongs to the PDCD5 family.</text>
</comment>
<gene>
    <name evidence="2" type="ORF">MJ1_0403</name>
</gene>
<dbReference type="InterPro" id="IPR036883">
    <property type="entry name" value="PDCD5-like_sf"/>
</dbReference>
<dbReference type="Proteomes" id="UP001055553">
    <property type="component" value="Chromosome"/>
</dbReference>
<dbReference type="PIRSF" id="PIRSF015730">
    <property type="entry name" value="TFAR19"/>
    <property type="match status" value="1"/>
</dbReference>
<dbReference type="GeneID" id="74568349"/>
<evidence type="ECO:0000313" key="2">
    <source>
        <dbReference type="EMBL" id="BBL45566.1"/>
    </source>
</evidence>
<dbReference type="EMBL" id="AP019769">
    <property type="protein sequence ID" value="BBL45566.1"/>
    <property type="molecule type" value="Genomic_DNA"/>
</dbReference>
<protein>
    <submittedName>
        <fullName evidence="2">Programmed cell death protein 5</fullName>
    </submittedName>
</protein>
<dbReference type="SUPFAM" id="SSF46950">
    <property type="entry name" value="Double-stranded DNA-binding domain"/>
    <property type="match status" value="1"/>
</dbReference>
<reference evidence="3" key="1">
    <citation type="journal article" date="2022" name="Int. J. Syst. Evol. Microbiol.">
        <title>Nanobdella aerobiophila gen. nov., sp. nov., a thermoacidophilic, obligate ectosymbiotic archaeon, and proposal of Nanobdellaceae fam. nov., Nanobdellales ord. nov. and Nanobdellia class. nov.</title>
        <authorList>
            <person name="Kato S."/>
            <person name="Ogasawara A."/>
            <person name="Itoh T."/>
            <person name="Sakai H.D."/>
            <person name="Shimizu M."/>
            <person name="Yuki M."/>
            <person name="Kaneko M."/>
            <person name="Takashina T."/>
            <person name="Ohkuma M."/>
        </authorList>
    </citation>
    <scope>NUCLEOTIDE SEQUENCE [LARGE SCALE GENOMIC DNA]</scope>
    <source>
        <strain evidence="3">MJ1</strain>
    </source>
</reference>
<dbReference type="RefSeq" id="WP_258392883.1">
    <property type="nucleotide sequence ID" value="NZ_AP019769.1"/>
</dbReference>
<dbReference type="Gene3D" id="1.10.8.140">
    <property type="entry name" value="PDCD5-like"/>
    <property type="match status" value="1"/>
</dbReference>
<organism evidence="2 3">
    <name type="scientific">Nanobdella aerobiophila</name>
    <dbReference type="NCBI Taxonomy" id="2586965"/>
    <lineage>
        <taxon>Archaea</taxon>
        <taxon>Nanobdellota</taxon>
        <taxon>Nanobdellia</taxon>
        <taxon>Nanobdellales</taxon>
        <taxon>Nanobdellaceae</taxon>
        <taxon>Nanobdella</taxon>
    </lineage>
</organism>
<dbReference type="Pfam" id="PF01984">
    <property type="entry name" value="dsDNA_bind"/>
    <property type="match status" value="1"/>
</dbReference>
<sequence length="87" mass="10337">MESKNKESEEDKIELLYESIKPYLTKEAISRLSNIKVVYPDKFSQVVLIIYQNLQTGRINKIDENLLLKILDQLRSKRDTKIKFIHK</sequence>
<proteinExistence type="inferred from homology"/>
<evidence type="ECO:0000256" key="1">
    <source>
        <dbReference type="ARBA" id="ARBA00010490"/>
    </source>
</evidence>